<evidence type="ECO:0000313" key="2">
    <source>
        <dbReference type="Proteomes" id="UP000190797"/>
    </source>
</evidence>
<dbReference type="KEGG" id="noa:BKM31_25215"/>
<dbReference type="InterPro" id="IPR036894">
    <property type="entry name" value="YbaB-like_sf"/>
</dbReference>
<dbReference type="RefSeq" id="WP_080040521.1">
    <property type="nucleotide sequence ID" value="NZ_CP017717.1"/>
</dbReference>
<accession>A0A1V0A276</accession>
<evidence type="ECO:0008006" key="3">
    <source>
        <dbReference type="Google" id="ProtNLM"/>
    </source>
</evidence>
<dbReference type="OrthoDB" id="3829223at2"/>
<organism evidence="1 2">
    <name type="scientific">[Actinomadura] parvosata subsp. kistnae</name>
    <dbReference type="NCBI Taxonomy" id="1909395"/>
    <lineage>
        <taxon>Bacteria</taxon>
        <taxon>Bacillati</taxon>
        <taxon>Actinomycetota</taxon>
        <taxon>Actinomycetes</taxon>
        <taxon>Streptosporangiales</taxon>
        <taxon>Streptosporangiaceae</taxon>
        <taxon>Nonomuraea</taxon>
    </lineage>
</organism>
<dbReference type="Proteomes" id="UP000190797">
    <property type="component" value="Chromosome"/>
</dbReference>
<dbReference type="SUPFAM" id="SSF82607">
    <property type="entry name" value="YbaB-like"/>
    <property type="match status" value="1"/>
</dbReference>
<name>A0A1V0A276_9ACTN</name>
<dbReference type="EMBL" id="CP017717">
    <property type="protein sequence ID" value="AQZ64321.1"/>
    <property type="molecule type" value="Genomic_DNA"/>
</dbReference>
<sequence length="104" mass="11129">MTTTPPRTGDPELDHALAELAARTTRLEEVSRLLSETTGRGESAGGQVAVELSATGSLAALHLDPRALRLGSHGLEEAITEAFRRAEEDVARRSHDLARTAFDP</sequence>
<reference evidence="2" key="1">
    <citation type="journal article" date="2017" name="Med. Chem. Commun.">
        <title>Nonomuraea sp. ATCC 55076 harbours the largest actinomycete chromosome to date and the kistamicin biosynthetic gene cluster.</title>
        <authorList>
            <person name="Nazari B."/>
            <person name="Forneris C.C."/>
            <person name="Gibson M.I."/>
            <person name="Moon K."/>
            <person name="Schramma K.R."/>
            <person name="Seyedsayamdost M.R."/>
        </authorList>
    </citation>
    <scope>NUCLEOTIDE SEQUENCE [LARGE SCALE GENOMIC DNA]</scope>
    <source>
        <strain evidence="2">ATCC 55076</strain>
    </source>
</reference>
<dbReference type="GO" id="GO:0003677">
    <property type="term" value="F:DNA binding"/>
    <property type="evidence" value="ECO:0007669"/>
    <property type="project" value="InterPro"/>
</dbReference>
<protein>
    <recommendedName>
        <fullName evidence="3">Nucleoid-associated protein, YbaB/EbfC family</fullName>
    </recommendedName>
</protein>
<keyword evidence="2" id="KW-1185">Reference proteome</keyword>
<gene>
    <name evidence="1" type="ORF">BKM31_25215</name>
</gene>
<dbReference type="AlphaFoldDB" id="A0A1V0A276"/>
<dbReference type="Pfam" id="PF02575">
    <property type="entry name" value="YbaB_DNA_bd"/>
    <property type="match status" value="1"/>
</dbReference>
<evidence type="ECO:0000313" key="1">
    <source>
        <dbReference type="EMBL" id="AQZ64321.1"/>
    </source>
</evidence>
<proteinExistence type="predicted"/>
<dbReference type="InterPro" id="IPR004401">
    <property type="entry name" value="YbaB/EbfC"/>
</dbReference>
<dbReference type="Gene3D" id="3.30.1310.10">
    <property type="entry name" value="Nucleoid-associated protein YbaB-like domain"/>
    <property type="match status" value="1"/>
</dbReference>
<dbReference type="STRING" id="1909395.BKM31_25215"/>